<evidence type="ECO:0000259" key="3">
    <source>
        <dbReference type="Pfam" id="PF00954"/>
    </source>
</evidence>
<keyword evidence="1" id="KW-0732">Signal</keyword>
<name>A0A7C8YUK0_OPUST</name>
<sequence length="121" mass="13566">MKLAVTKDSGTRKMLQSWTSASDPSTGRFSIGIDSFAFPQLFIWDDDRSYWRSGPWNGNNSPGIQYNNPGSNIIGAGFILKNDRQGTVSLTSYSANQSFSSNYALKGVLAQKWWDESKKKW</sequence>
<protein>
    <recommendedName>
        <fullName evidence="3">S-locus glycoprotein domain-containing protein</fullName>
    </recommendedName>
</protein>
<accession>A0A7C8YUK0</accession>
<dbReference type="PANTHER" id="PTHR32444:SF198">
    <property type="entry name" value="BULB-TYPE LECTIN DOMAIN-CONTAINING PROTEIN"/>
    <property type="match status" value="1"/>
</dbReference>
<dbReference type="InterPro" id="IPR000858">
    <property type="entry name" value="S_locus_glycoprot_dom"/>
</dbReference>
<reference evidence="4" key="1">
    <citation type="journal article" date="2013" name="J. Plant Res.">
        <title>Effect of fungi and light on seed germination of three Opuntia species from semiarid lands of central Mexico.</title>
        <authorList>
            <person name="Delgado-Sanchez P."/>
            <person name="Jimenez-Bremont J.F."/>
            <person name="Guerrero-Gonzalez Mde L."/>
            <person name="Flores J."/>
        </authorList>
    </citation>
    <scope>NUCLEOTIDE SEQUENCE</scope>
    <source>
        <tissue evidence="4">Cladode</tissue>
    </source>
</reference>
<dbReference type="GO" id="GO:0048544">
    <property type="term" value="P:recognition of pollen"/>
    <property type="evidence" value="ECO:0007669"/>
    <property type="project" value="InterPro"/>
</dbReference>
<organism evidence="4">
    <name type="scientific">Opuntia streptacantha</name>
    <name type="common">Prickly pear cactus</name>
    <name type="synonym">Opuntia cardona</name>
    <dbReference type="NCBI Taxonomy" id="393608"/>
    <lineage>
        <taxon>Eukaryota</taxon>
        <taxon>Viridiplantae</taxon>
        <taxon>Streptophyta</taxon>
        <taxon>Embryophyta</taxon>
        <taxon>Tracheophyta</taxon>
        <taxon>Spermatophyta</taxon>
        <taxon>Magnoliopsida</taxon>
        <taxon>eudicotyledons</taxon>
        <taxon>Gunneridae</taxon>
        <taxon>Pentapetalae</taxon>
        <taxon>Caryophyllales</taxon>
        <taxon>Cactineae</taxon>
        <taxon>Cactaceae</taxon>
        <taxon>Opuntioideae</taxon>
        <taxon>Opuntia</taxon>
    </lineage>
</organism>
<feature type="domain" description="S-locus glycoprotein" evidence="3">
    <location>
        <begin position="51"/>
        <end position="121"/>
    </location>
</feature>
<dbReference type="EMBL" id="GISG01056644">
    <property type="protein sequence ID" value="MBA4626451.1"/>
    <property type="molecule type" value="Transcribed_RNA"/>
</dbReference>
<dbReference type="SUPFAM" id="SSF51110">
    <property type="entry name" value="alpha-D-mannose-specific plant lectins"/>
    <property type="match status" value="1"/>
</dbReference>
<proteinExistence type="predicted"/>
<evidence type="ECO:0000313" key="4">
    <source>
        <dbReference type="EMBL" id="MBA4626451.1"/>
    </source>
</evidence>
<evidence type="ECO:0000256" key="1">
    <source>
        <dbReference type="ARBA" id="ARBA00022729"/>
    </source>
</evidence>
<dbReference type="Pfam" id="PF00954">
    <property type="entry name" value="S_locus_glycop"/>
    <property type="match status" value="1"/>
</dbReference>
<evidence type="ECO:0000256" key="2">
    <source>
        <dbReference type="ARBA" id="ARBA00023157"/>
    </source>
</evidence>
<dbReference type="AlphaFoldDB" id="A0A7C8YUK0"/>
<dbReference type="InterPro" id="IPR036426">
    <property type="entry name" value="Bulb-type_lectin_dom_sf"/>
</dbReference>
<keyword evidence="2" id="KW-1015">Disulfide bond</keyword>
<reference evidence="4" key="2">
    <citation type="submission" date="2020-07" db="EMBL/GenBank/DDBJ databases">
        <authorList>
            <person name="Vera ALvarez R."/>
            <person name="Arias-Moreno D.M."/>
            <person name="Jimenez-Jacinto V."/>
            <person name="Jimenez-Bremont J.F."/>
            <person name="Swaminathan K."/>
            <person name="Moose S.P."/>
            <person name="Guerrero-Gonzalez M.L."/>
            <person name="Marino-Ramirez L."/>
            <person name="Landsman D."/>
            <person name="Rodriguez-Kessler M."/>
            <person name="Delgado-Sanchez P."/>
        </authorList>
    </citation>
    <scope>NUCLEOTIDE SEQUENCE</scope>
    <source>
        <tissue evidence="4">Cladode</tissue>
    </source>
</reference>
<dbReference type="PANTHER" id="PTHR32444">
    <property type="entry name" value="BULB-TYPE LECTIN DOMAIN-CONTAINING PROTEIN"/>
    <property type="match status" value="1"/>
</dbReference>